<dbReference type="OrthoDB" id="9800872at2"/>
<dbReference type="GeneID" id="77461347"/>
<dbReference type="Gene3D" id="3.40.250.10">
    <property type="entry name" value="Rhodanese-like domain"/>
    <property type="match status" value="1"/>
</dbReference>
<evidence type="ECO:0000313" key="2">
    <source>
        <dbReference type="EMBL" id="SUO03494.1"/>
    </source>
</evidence>
<dbReference type="GO" id="GO:0004792">
    <property type="term" value="F:thiosulfate-cyanide sulfurtransferase activity"/>
    <property type="evidence" value="ECO:0007669"/>
    <property type="project" value="UniProtKB-EC"/>
</dbReference>
<evidence type="ECO:0000259" key="1">
    <source>
        <dbReference type="PROSITE" id="PS50206"/>
    </source>
</evidence>
<dbReference type="SMART" id="SM00450">
    <property type="entry name" value="RHOD"/>
    <property type="match status" value="1"/>
</dbReference>
<name>A0A380LHV0_9FIRM</name>
<dbReference type="PROSITE" id="PS50206">
    <property type="entry name" value="RHODANESE_3"/>
    <property type="match status" value="1"/>
</dbReference>
<feature type="domain" description="Rhodanese" evidence="1">
    <location>
        <begin position="20"/>
        <end position="105"/>
    </location>
</feature>
<dbReference type="PANTHER" id="PTHR43031:SF1">
    <property type="entry name" value="PYRIDINE NUCLEOTIDE-DISULPHIDE OXIDOREDUCTASE"/>
    <property type="match status" value="1"/>
</dbReference>
<dbReference type="PANTHER" id="PTHR43031">
    <property type="entry name" value="FAD-DEPENDENT OXIDOREDUCTASE"/>
    <property type="match status" value="1"/>
</dbReference>
<protein>
    <submittedName>
        <fullName evidence="2">Rhodanese-related sulfurtransferase</fullName>
        <ecNumber evidence="2">2.8.1.1</ecNumber>
    </submittedName>
</protein>
<dbReference type="RefSeq" id="WP_022789660.1">
    <property type="nucleotide sequence ID" value="NZ_UHFX01000003.1"/>
</dbReference>
<proteinExistence type="predicted"/>
<dbReference type="SUPFAM" id="SSF52821">
    <property type="entry name" value="Rhodanese/Cell cycle control phosphatase"/>
    <property type="match status" value="1"/>
</dbReference>
<accession>A0A380LHV0</accession>
<keyword evidence="3" id="KW-1185">Reference proteome</keyword>
<organism evidence="2 3">
    <name type="scientific">Faecalicoccus pleomorphus</name>
    <dbReference type="NCBI Taxonomy" id="1323"/>
    <lineage>
        <taxon>Bacteria</taxon>
        <taxon>Bacillati</taxon>
        <taxon>Bacillota</taxon>
        <taxon>Erysipelotrichia</taxon>
        <taxon>Erysipelotrichales</taxon>
        <taxon>Erysipelotrichaceae</taxon>
        <taxon>Faecalicoccus</taxon>
    </lineage>
</organism>
<dbReference type="AlphaFoldDB" id="A0A380LHV0"/>
<dbReference type="EC" id="2.8.1.1" evidence="2"/>
<dbReference type="InterPro" id="IPR001763">
    <property type="entry name" value="Rhodanese-like_dom"/>
</dbReference>
<dbReference type="Proteomes" id="UP000255523">
    <property type="component" value="Unassembled WGS sequence"/>
</dbReference>
<sequence>MQLKNLFQIDIDAGVEVYKMAKNGILLDVRTAQEYAQGHIPESINIDLASLNQVLEKIPDKKTPVFVYCRSGARSSRAVRQMKKAGYLDVTNIGGIENYHGKLEK</sequence>
<dbReference type="InterPro" id="IPR050229">
    <property type="entry name" value="GlpE_sulfurtransferase"/>
</dbReference>
<evidence type="ECO:0000313" key="3">
    <source>
        <dbReference type="Proteomes" id="UP000255523"/>
    </source>
</evidence>
<dbReference type="Pfam" id="PF00581">
    <property type="entry name" value="Rhodanese"/>
    <property type="match status" value="1"/>
</dbReference>
<dbReference type="InterPro" id="IPR036873">
    <property type="entry name" value="Rhodanese-like_dom_sf"/>
</dbReference>
<dbReference type="CDD" id="cd00158">
    <property type="entry name" value="RHOD"/>
    <property type="match status" value="1"/>
</dbReference>
<keyword evidence="2" id="KW-0808">Transferase</keyword>
<gene>
    <name evidence="2" type="primary">pspE</name>
    <name evidence="2" type="ORF">NCTC11087_00356</name>
</gene>
<dbReference type="EMBL" id="UHFX01000003">
    <property type="protein sequence ID" value="SUO03494.1"/>
    <property type="molecule type" value="Genomic_DNA"/>
</dbReference>
<reference evidence="2 3" key="1">
    <citation type="submission" date="2018-06" db="EMBL/GenBank/DDBJ databases">
        <authorList>
            <consortium name="Pathogen Informatics"/>
            <person name="Doyle S."/>
        </authorList>
    </citation>
    <scope>NUCLEOTIDE SEQUENCE [LARGE SCALE GENOMIC DNA]</scope>
    <source>
        <strain evidence="2 3">NCTC11087</strain>
    </source>
</reference>